<dbReference type="Gene3D" id="2.40.30.10">
    <property type="entry name" value="Translation factors"/>
    <property type="match status" value="1"/>
</dbReference>
<dbReference type="InterPro" id="IPR019927">
    <property type="entry name" value="Ribosomal_uL3_bac/org-type"/>
</dbReference>
<dbReference type="EMBL" id="CP031517">
    <property type="protein sequence ID" value="QOS39566.1"/>
    <property type="molecule type" value="Genomic_DNA"/>
</dbReference>
<keyword evidence="4 7" id="KW-0689">Ribosomal protein</keyword>
<dbReference type="GO" id="GO:0006412">
    <property type="term" value="P:translation"/>
    <property type="evidence" value="ECO:0007669"/>
    <property type="project" value="UniProtKB-UniRule"/>
</dbReference>
<dbReference type="GO" id="GO:0019843">
    <property type="term" value="F:rRNA binding"/>
    <property type="evidence" value="ECO:0007669"/>
    <property type="project" value="UniProtKB-UniRule"/>
</dbReference>
<protein>
    <recommendedName>
        <fullName evidence="6 7">Large ribosomal subunit protein uL3</fullName>
    </recommendedName>
</protein>
<dbReference type="InterPro" id="IPR019926">
    <property type="entry name" value="Ribosomal_uL3_CS"/>
</dbReference>
<sequence>MKSIIGRKIGMTSVFAEDGSTYPVTVVEVLPNVVLQVKTKEKDGYEALQIGYEDKKESRANKPLAGVCKKANTAPKYFIRELEGDEIYGKYEVGSSIDASIFAAGDIVDVTAKSKGHGYTGTIKRYHGVIGPKGHGSGYHRQIGSLATNGRCNNRVHAGKKMSGQWRPQTRTVLNLAIVAVDVEKNCILIRGSVAGPKYSIMKIRSTVEHKRPFAVSPIVDYTTQTIADIERKQQEALAKANAAPKKAVNPMKTSKRS</sequence>
<organism evidence="11 12">
    <name type="scientific">Treponema rectale</name>
    <dbReference type="NCBI Taxonomy" id="744512"/>
    <lineage>
        <taxon>Bacteria</taxon>
        <taxon>Pseudomonadati</taxon>
        <taxon>Spirochaetota</taxon>
        <taxon>Spirochaetia</taxon>
        <taxon>Spirochaetales</taxon>
        <taxon>Treponemataceae</taxon>
        <taxon>Treponema</taxon>
    </lineage>
</organism>
<dbReference type="GO" id="GO:0003735">
    <property type="term" value="F:structural constituent of ribosome"/>
    <property type="evidence" value="ECO:0007669"/>
    <property type="project" value="UniProtKB-UniRule"/>
</dbReference>
<keyword evidence="2 7" id="KW-0699">rRNA-binding</keyword>
<name>A0A7M1XIX0_9SPIR</name>
<dbReference type="AlphaFoldDB" id="A0A7M1XIX0"/>
<gene>
    <name evidence="7" type="primary">rplC</name>
    <name evidence="11" type="ORF">DYE49_03470</name>
</gene>
<evidence type="ECO:0000313" key="12">
    <source>
        <dbReference type="Proteomes" id="UP000593591"/>
    </source>
</evidence>
<evidence type="ECO:0000313" key="11">
    <source>
        <dbReference type="EMBL" id="QOS39566.1"/>
    </source>
</evidence>
<evidence type="ECO:0000256" key="9">
    <source>
        <dbReference type="RuleBase" id="RU003906"/>
    </source>
</evidence>
<keyword evidence="5 7" id="KW-0687">Ribonucleoprotein</keyword>
<comment type="subunit">
    <text evidence="7 9">Part of the 50S ribosomal subunit. Forms a cluster with proteins L14 and L19.</text>
</comment>
<comment type="similarity">
    <text evidence="1 7 8">Belongs to the universal ribosomal protein uL3 family.</text>
</comment>
<feature type="region of interest" description="Disordered" evidence="10">
    <location>
        <begin position="238"/>
        <end position="258"/>
    </location>
</feature>
<proteinExistence type="inferred from homology"/>
<evidence type="ECO:0000256" key="1">
    <source>
        <dbReference type="ARBA" id="ARBA00006540"/>
    </source>
</evidence>
<dbReference type="PANTHER" id="PTHR11229:SF16">
    <property type="entry name" value="LARGE RIBOSOMAL SUBUNIT PROTEIN UL3C"/>
    <property type="match status" value="1"/>
</dbReference>
<accession>A0A7M1XIX0</accession>
<evidence type="ECO:0000256" key="5">
    <source>
        <dbReference type="ARBA" id="ARBA00023274"/>
    </source>
</evidence>
<dbReference type="FunFam" id="3.30.160.810:FF:000001">
    <property type="entry name" value="50S ribosomal protein L3"/>
    <property type="match status" value="1"/>
</dbReference>
<evidence type="ECO:0000256" key="8">
    <source>
        <dbReference type="RuleBase" id="RU003905"/>
    </source>
</evidence>
<dbReference type="Proteomes" id="UP000593591">
    <property type="component" value="Chromosome"/>
</dbReference>
<evidence type="ECO:0000256" key="4">
    <source>
        <dbReference type="ARBA" id="ARBA00022980"/>
    </source>
</evidence>
<dbReference type="SUPFAM" id="SSF50447">
    <property type="entry name" value="Translation proteins"/>
    <property type="match status" value="1"/>
</dbReference>
<evidence type="ECO:0000256" key="10">
    <source>
        <dbReference type="SAM" id="MobiDB-lite"/>
    </source>
</evidence>
<evidence type="ECO:0000256" key="2">
    <source>
        <dbReference type="ARBA" id="ARBA00022730"/>
    </source>
</evidence>
<dbReference type="Gene3D" id="3.30.160.810">
    <property type="match status" value="1"/>
</dbReference>
<dbReference type="KEGG" id="trc:DYE49_03470"/>
<evidence type="ECO:0000256" key="3">
    <source>
        <dbReference type="ARBA" id="ARBA00022884"/>
    </source>
</evidence>
<dbReference type="NCBIfam" id="TIGR03625">
    <property type="entry name" value="L3_bact"/>
    <property type="match status" value="1"/>
</dbReference>
<keyword evidence="3 7" id="KW-0694">RNA-binding</keyword>
<dbReference type="GO" id="GO:0022625">
    <property type="term" value="C:cytosolic large ribosomal subunit"/>
    <property type="evidence" value="ECO:0007669"/>
    <property type="project" value="TreeGrafter"/>
</dbReference>
<dbReference type="InterPro" id="IPR000597">
    <property type="entry name" value="Ribosomal_uL3"/>
</dbReference>
<dbReference type="HAMAP" id="MF_01325_B">
    <property type="entry name" value="Ribosomal_uL3_B"/>
    <property type="match status" value="1"/>
</dbReference>
<reference evidence="11 12" key="1">
    <citation type="submission" date="2018-08" db="EMBL/GenBank/DDBJ databases">
        <title>The first complete genome of Treponema rectale (CHPAT), a commensal spirochete of the bovine rectum.</title>
        <authorList>
            <person name="Staton G.J."/>
            <person name="Clegg S.R."/>
            <person name="Carter S.D."/>
            <person name="Radford A.D."/>
            <person name="Darby A."/>
            <person name="Hall N."/>
            <person name="Birtles R.J."/>
            <person name="Evans N.J."/>
        </authorList>
    </citation>
    <scope>NUCLEOTIDE SEQUENCE [LARGE SCALE GENOMIC DNA]</scope>
    <source>
        <strain evidence="11 12">CHPA</strain>
    </source>
</reference>
<evidence type="ECO:0000256" key="6">
    <source>
        <dbReference type="ARBA" id="ARBA00035243"/>
    </source>
</evidence>
<evidence type="ECO:0000256" key="7">
    <source>
        <dbReference type="HAMAP-Rule" id="MF_01325"/>
    </source>
</evidence>
<dbReference type="PANTHER" id="PTHR11229">
    <property type="entry name" value="50S RIBOSOMAL PROTEIN L3"/>
    <property type="match status" value="1"/>
</dbReference>
<dbReference type="InterPro" id="IPR009000">
    <property type="entry name" value="Transl_B-barrel_sf"/>
</dbReference>
<dbReference type="Pfam" id="PF00297">
    <property type="entry name" value="Ribosomal_L3"/>
    <property type="match status" value="1"/>
</dbReference>
<feature type="compositionally biased region" description="Low complexity" evidence="10">
    <location>
        <begin position="238"/>
        <end position="248"/>
    </location>
</feature>
<dbReference type="PROSITE" id="PS00474">
    <property type="entry name" value="RIBOSOMAL_L3"/>
    <property type="match status" value="1"/>
</dbReference>
<comment type="function">
    <text evidence="7 9">One of the primary rRNA binding proteins, it binds directly near the 3'-end of the 23S rRNA, where it nucleates assembly of the 50S subunit.</text>
</comment>